<dbReference type="SUPFAM" id="SSF143081">
    <property type="entry name" value="BB1717-like"/>
    <property type="match status" value="1"/>
</dbReference>
<dbReference type="GO" id="GO:0006508">
    <property type="term" value="P:proteolysis"/>
    <property type="evidence" value="ECO:0007669"/>
    <property type="project" value="UniProtKB-KW"/>
</dbReference>
<evidence type="ECO:0000313" key="10">
    <source>
        <dbReference type="Proteomes" id="UP000008221"/>
    </source>
</evidence>
<evidence type="ECO:0000256" key="8">
    <source>
        <dbReference type="RuleBase" id="RU364100"/>
    </source>
</evidence>
<accession>A0LS99</accession>
<dbReference type="Gene3D" id="3.90.1680.10">
    <property type="entry name" value="SOS response associated peptidase-like"/>
    <property type="match status" value="1"/>
</dbReference>
<name>A0LS99_ACIC1</name>
<keyword evidence="7" id="KW-0456">Lyase</keyword>
<keyword evidence="5" id="KW-0190">Covalent protein-DNA linkage</keyword>
<dbReference type="EMBL" id="CP000481">
    <property type="protein sequence ID" value="ABK52309.1"/>
    <property type="molecule type" value="Genomic_DNA"/>
</dbReference>
<dbReference type="HOGENOM" id="CLU_035990_6_2_11"/>
<dbReference type="EC" id="3.4.-.-" evidence="8"/>
<protein>
    <recommendedName>
        <fullName evidence="8">Abasic site processing protein</fullName>
        <ecNumber evidence="8">3.4.-.-</ecNumber>
    </recommendedName>
</protein>
<dbReference type="FunCoup" id="A0LS99">
    <property type="interactions" value="192"/>
</dbReference>
<dbReference type="PANTHER" id="PTHR13604">
    <property type="entry name" value="DC12-RELATED"/>
    <property type="match status" value="1"/>
</dbReference>
<dbReference type="Proteomes" id="UP000008221">
    <property type="component" value="Chromosome"/>
</dbReference>
<dbReference type="GO" id="GO:0008233">
    <property type="term" value="F:peptidase activity"/>
    <property type="evidence" value="ECO:0007669"/>
    <property type="project" value="UniProtKB-KW"/>
</dbReference>
<keyword evidence="10" id="KW-1185">Reference proteome</keyword>
<keyword evidence="3" id="KW-0227">DNA damage</keyword>
<keyword evidence="2 8" id="KW-0645">Protease</keyword>
<dbReference type="InterPro" id="IPR036590">
    <property type="entry name" value="SRAP-like"/>
</dbReference>
<dbReference type="PANTHER" id="PTHR13604:SF0">
    <property type="entry name" value="ABASIC SITE PROCESSING PROTEIN HMCES"/>
    <property type="match status" value="1"/>
</dbReference>
<dbReference type="RefSeq" id="WP_011719372.1">
    <property type="nucleotide sequence ID" value="NC_008578.1"/>
</dbReference>
<dbReference type="KEGG" id="ace:Acel_0536"/>
<dbReference type="GO" id="GO:0003697">
    <property type="term" value="F:single-stranded DNA binding"/>
    <property type="evidence" value="ECO:0007669"/>
    <property type="project" value="InterPro"/>
</dbReference>
<evidence type="ECO:0000256" key="7">
    <source>
        <dbReference type="ARBA" id="ARBA00023239"/>
    </source>
</evidence>
<comment type="similarity">
    <text evidence="1 8">Belongs to the SOS response-associated peptidase family.</text>
</comment>
<reference evidence="9 10" key="1">
    <citation type="journal article" date="2009" name="Genome Res.">
        <title>Complete genome of the cellulolytic thermophile Acidothermus cellulolyticus 11B provides insights into its ecophysiological and evolutionary adaptations.</title>
        <authorList>
            <person name="Barabote R.D."/>
            <person name="Xie G."/>
            <person name="Leu D.H."/>
            <person name="Normand P."/>
            <person name="Necsulea A."/>
            <person name="Daubin V."/>
            <person name="Medigue C."/>
            <person name="Adney W.S."/>
            <person name="Xu X.C."/>
            <person name="Lapidus A."/>
            <person name="Parales R.E."/>
            <person name="Detter C."/>
            <person name="Pujic P."/>
            <person name="Bruce D."/>
            <person name="Lavire C."/>
            <person name="Challacombe J.F."/>
            <person name="Brettin T.S."/>
            <person name="Berry A.M."/>
        </authorList>
    </citation>
    <scope>NUCLEOTIDE SEQUENCE [LARGE SCALE GENOMIC DNA]</scope>
    <source>
        <strain evidence="10">ATCC 43068 / DSM 8971 / 11B</strain>
    </source>
</reference>
<evidence type="ECO:0000256" key="5">
    <source>
        <dbReference type="ARBA" id="ARBA00023124"/>
    </source>
</evidence>
<dbReference type="eggNOG" id="COG2135">
    <property type="taxonomic scope" value="Bacteria"/>
</dbReference>
<dbReference type="GO" id="GO:0106300">
    <property type="term" value="P:protein-DNA covalent cross-linking repair"/>
    <property type="evidence" value="ECO:0007669"/>
    <property type="project" value="InterPro"/>
</dbReference>
<dbReference type="Pfam" id="PF02586">
    <property type="entry name" value="SRAP"/>
    <property type="match status" value="1"/>
</dbReference>
<evidence type="ECO:0000256" key="2">
    <source>
        <dbReference type="ARBA" id="ARBA00022670"/>
    </source>
</evidence>
<dbReference type="STRING" id="351607.Acel_0536"/>
<evidence type="ECO:0000256" key="3">
    <source>
        <dbReference type="ARBA" id="ARBA00022763"/>
    </source>
</evidence>
<dbReference type="OrthoDB" id="9782620at2"/>
<dbReference type="AlphaFoldDB" id="A0LS99"/>
<sequence length="250" mass="28201">MCGRYAATRDPADLAAAFQVDEVVAERALPPRYNIAPTNPVYAVLERRENGEQLRRELRVLRWGLVPSWARDPRIGNRLINARAETIAEKPAFRRAFAVRRCLLPADGYYEWFPLAGDGGRRPRKQPFFIRPRDGGILPMAGLYELWRDPTDPDGEWLWTCVVITTRATDELGRLHDRMPTFVAPDDWDRWLDPRLDTLQDIAALLRPAAPGWLEAYPVSTLVNDVRNDGPALVEPVALPADVSSAGIPL</sequence>
<evidence type="ECO:0000256" key="1">
    <source>
        <dbReference type="ARBA" id="ARBA00008136"/>
    </source>
</evidence>
<evidence type="ECO:0000256" key="6">
    <source>
        <dbReference type="ARBA" id="ARBA00023125"/>
    </source>
</evidence>
<evidence type="ECO:0000256" key="4">
    <source>
        <dbReference type="ARBA" id="ARBA00022801"/>
    </source>
</evidence>
<dbReference type="InterPro" id="IPR003738">
    <property type="entry name" value="SRAP"/>
</dbReference>
<gene>
    <name evidence="9" type="ordered locus">Acel_0536</name>
</gene>
<evidence type="ECO:0000313" key="9">
    <source>
        <dbReference type="EMBL" id="ABK52309.1"/>
    </source>
</evidence>
<keyword evidence="4 8" id="KW-0378">Hydrolase</keyword>
<dbReference type="GO" id="GO:0016829">
    <property type="term" value="F:lyase activity"/>
    <property type="evidence" value="ECO:0007669"/>
    <property type="project" value="UniProtKB-KW"/>
</dbReference>
<dbReference type="InParanoid" id="A0LS99"/>
<keyword evidence="6" id="KW-0238">DNA-binding</keyword>
<organism evidence="9 10">
    <name type="scientific">Acidothermus cellulolyticus (strain ATCC 43068 / DSM 8971 / 11B)</name>
    <dbReference type="NCBI Taxonomy" id="351607"/>
    <lineage>
        <taxon>Bacteria</taxon>
        <taxon>Bacillati</taxon>
        <taxon>Actinomycetota</taxon>
        <taxon>Actinomycetes</taxon>
        <taxon>Acidothermales</taxon>
        <taxon>Acidothermaceae</taxon>
        <taxon>Acidothermus</taxon>
    </lineage>
</organism>
<proteinExistence type="inferred from homology"/>